<dbReference type="InterPro" id="IPR000719">
    <property type="entry name" value="Prot_kinase_dom"/>
</dbReference>
<dbReference type="GO" id="GO:0005524">
    <property type="term" value="F:ATP binding"/>
    <property type="evidence" value="ECO:0007669"/>
    <property type="project" value="UniProtKB-KW"/>
</dbReference>
<evidence type="ECO:0000256" key="1">
    <source>
        <dbReference type="ARBA" id="ARBA00012513"/>
    </source>
</evidence>
<evidence type="ECO:0000256" key="3">
    <source>
        <dbReference type="ARBA" id="ARBA00022679"/>
    </source>
</evidence>
<dbReference type="CDD" id="cd00180">
    <property type="entry name" value="PKc"/>
    <property type="match status" value="1"/>
</dbReference>
<keyword evidence="4" id="KW-0547">Nucleotide-binding</keyword>
<dbReference type="Gene3D" id="1.10.510.10">
    <property type="entry name" value="Transferase(Phosphotransferase) domain 1"/>
    <property type="match status" value="1"/>
</dbReference>
<gene>
    <name evidence="10" type="ORF">CC86DRAFT_292571</name>
</gene>
<dbReference type="Proteomes" id="UP000799424">
    <property type="component" value="Unassembled WGS sequence"/>
</dbReference>
<keyword evidence="5 10" id="KW-0418">Kinase</keyword>
<dbReference type="PROSITE" id="PS50011">
    <property type="entry name" value="PROTEIN_KINASE_DOM"/>
    <property type="match status" value="1"/>
</dbReference>
<evidence type="ECO:0000259" key="9">
    <source>
        <dbReference type="PROSITE" id="PS50011"/>
    </source>
</evidence>
<evidence type="ECO:0000256" key="6">
    <source>
        <dbReference type="ARBA" id="ARBA00022840"/>
    </source>
</evidence>
<feature type="non-terminal residue" evidence="10">
    <location>
        <position position="1"/>
    </location>
</feature>
<dbReference type="GO" id="GO:0004674">
    <property type="term" value="F:protein serine/threonine kinase activity"/>
    <property type="evidence" value="ECO:0007669"/>
    <property type="project" value="UniProtKB-KW"/>
</dbReference>
<keyword evidence="11" id="KW-1185">Reference proteome</keyword>
<dbReference type="AlphaFoldDB" id="A0A6A6ZZN7"/>
<accession>A0A6A6ZZN7</accession>
<evidence type="ECO:0000256" key="5">
    <source>
        <dbReference type="ARBA" id="ARBA00022777"/>
    </source>
</evidence>
<dbReference type="SUPFAM" id="SSF56112">
    <property type="entry name" value="Protein kinase-like (PK-like)"/>
    <property type="match status" value="1"/>
</dbReference>
<keyword evidence="6" id="KW-0067">ATP-binding</keyword>
<evidence type="ECO:0000313" key="11">
    <source>
        <dbReference type="Proteomes" id="UP000799424"/>
    </source>
</evidence>
<evidence type="ECO:0000256" key="4">
    <source>
        <dbReference type="ARBA" id="ARBA00022741"/>
    </source>
</evidence>
<keyword evidence="2" id="KW-0723">Serine/threonine-protein kinase</keyword>
<dbReference type="PANTHER" id="PTHR43671:SF98">
    <property type="entry name" value="SERINE_THREONINE-PROTEIN KINASE NEK11"/>
    <property type="match status" value="1"/>
</dbReference>
<proteinExistence type="predicted"/>
<comment type="catalytic activity">
    <reaction evidence="7">
        <text>L-threonyl-[protein] + ATP = O-phospho-L-threonyl-[protein] + ADP + H(+)</text>
        <dbReference type="Rhea" id="RHEA:46608"/>
        <dbReference type="Rhea" id="RHEA-COMP:11060"/>
        <dbReference type="Rhea" id="RHEA-COMP:11605"/>
        <dbReference type="ChEBI" id="CHEBI:15378"/>
        <dbReference type="ChEBI" id="CHEBI:30013"/>
        <dbReference type="ChEBI" id="CHEBI:30616"/>
        <dbReference type="ChEBI" id="CHEBI:61977"/>
        <dbReference type="ChEBI" id="CHEBI:456216"/>
        <dbReference type="EC" id="2.7.11.1"/>
    </reaction>
</comment>
<reference evidence="10" key="1">
    <citation type="journal article" date="2020" name="Stud. Mycol.">
        <title>101 Dothideomycetes genomes: a test case for predicting lifestyles and emergence of pathogens.</title>
        <authorList>
            <person name="Haridas S."/>
            <person name="Albert R."/>
            <person name="Binder M."/>
            <person name="Bloem J."/>
            <person name="Labutti K."/>
            <person name="Salamov A."/>
            <person name="Andreopoulos B."/>
            <person name="Baker S."/>
            <person name="Barry K."/>
            <person name="Bills G."/>
            <person name="Bluhm B."/>
            <person name="Cannon C."/>
            <person name="Castanera R."/>
            <person name="Culley D."/>
            <person name="Daum C."/>
            <person name="Ezra D."/>
            <person name="Gonzalez J."/>
            <person name="Henrissat B."/>
            <person name="Kuo A."/>
            <person name="Liang C."/>
            <person name="Lipzen A."/>
            <person name="Lutzoni F."/>
            <person name="Magnuson J."/>
            <person name="Mondo S."/>
            <person name="Nolan M."/>
            <person name="Ohm R."/>
            <person name="Pangilinan J."/>
            <person name="Park H.-J."/>
            <person name="Ramirez L."/>
            <person name="Alfaro M."/>
            <person name="Sun H."/>
            <person name="Tritt A."/>
            <person name="Yoshinaga Y."/>
            <person name="Zwiers L.-H."/>
            <person name="Turgeon B."/>
            <person name="Goodwin S."/>
            <person name="Spatafora J."/>
            <person name="Crous P."/>
            <person name="Grigoriev I."/>
        </authorList>
    </citation>
    <scope>NUCLEOTIDE SEQUENCE</scope>
    <source>
        <strain evidence="10">CBS 113818</strain>
    </source>
</reference>
<comment type="catalytic activity">
    <reaction evidence="8">
        <text>L-seryl-[protein] + ATP = O-phospho-L-seryl-[protein] + ADP + H(+)</text>
        <dbReference type="Rhea" id="RHEA:17989"/>
        <dbReference type="Rhea" id="RHEA-COMP:9863"/>
        <dbReference type="Rhea" id="RHEA-COMP:11604"/>
        <dbReference type="ChEBI" id="CHEBI:15378"/>
        <dbReference type="ChEBI" id="CHEBI:29999"/>
        <dbReference type="ChEBI" id="CHEBI:30616"/>
        <dbReference type="ChEBI" id="CHEBI:83421"/>
        <dbReference type="ChEBI" id="CHEBI:456216"/>
        <dbReference type="EC" id="2.7.11.1"/>
    </reaction>
</comment>
<dbReference type="Pfam" id="PF00069">
    <property type="entry name" value="Pkinase"/>
    <property type="match status" value="1"/>
</dbReference>
<organism evidence="10 11">
    <name type="scientific">Ophiobolus disseminans</name>
    <dbReference type="NCBI Taxonomy" id="1469910"/>
    <lineage>
        <taxon>Eukaryota</taxon>
        <taxon>Fungi</taxon>
        <taxon>Dikarya</taxon>
        <taxon>Ascomycota</taxon>
        <taxon>Pezizomycotina</taxon>
        <taxon>Dothideomycetes</taxon>
        <taxon>Pleosporomycetidae</taxon>
        <taxon>Pleosporales</taxon>
        <taxon>Pleosporineae</taxon>
        <taxon>Phaeosphaeriaceae</taxon>
        <taxon>Ophiobolus</taxon>
    </lineage>
</organism>
<evidence type="ECO:0000256" key="2">
    <source>
        <dbReference type="ARBA" id="ARBA00022527"/>
    </source>
</evidence>
<sequence length="247" mass="27511">VMKVLPSNAMYAGYAAREANVLSLLEGHPNIIQLRIAFIPDHPHSPPWLVTEFCNAGTLHNYISKAQSLPDLFIWHVFESLVEAPRYSHGGPVNGFASLWDPVSHRDIIPGNILLHKESQGLDPVVKLADWGCAVTKSETMMKGLPGKDLPEQDPCCIPPEGTMGSEAADIYQVGLVIRHLLDSRACSNSFTMRPLRKYGDLGFFIDNCLSWLPDQRPRTAVLLEGLRHRTADLMSLGRLKYEELVM</sequence>
<dbReference type="EMBL" id="MU006226">
    <property type="protein sequence ID" value="KAF2826471.1"/>
    <property type="molecule type" value="Genomic_DNA"/>
</dbReference>
<dbReference type="InterPro" id="IPR011009">
    <property type="entry name" value="Kinase-like_dom_sf"/>
</dbReference>
<dbReference type="SMART" id="SM00220">
    <property type="entry name" value="S_TKc"/>
    <property type="match status" value="1"/>
</dbReference>
<dbReference type="GO" id="GO:0005634">
    <property type="term" value="C:nucleus"/>
    <property type="evidence" value="ECO:0007669"/>
    <property type="project" value="TreeGrafter"/>
</dbReference>
<feature type="domain" description="Protein kinase" evidence="9">
    <location>
        <begin position="1"/>
        <end position="232"/>
    </location>
</feature>
<evidence type="ECO:0000256" key="7">
    <source>
        <dbReference type="ARBA" id="ARBA00047899"/>
    </source>
</evidence>
<evidence type="ECO:0000313" key="10">
    <source>
        <dbReference type="EMBL" id="KAF2826471.1"/>
    </source>
</evidence>
<dbReference type="PANTHER" id="PTHR43671">
    <property type="entry name" value="SERINE/THREONINE-PROTEIN KINASE NEK"/>
    <property type="match status" value="1"/>
</dbReference>
<keyword evidence="3" id="KW-0808">Transferase</keyword>
<name>A0A6A6ZZN7_9PLEO</name>
<evidence type="ECO:0000256" key="8">
    <source>
        <dbReference type="ARBA" id="ARBA00048679"/>
    </source>
</evidence>
<dbReference type="OrthoDB" id="310217at2759"/>
<protein>
    <recommendedName>
        <fullName evidence="1">non-specific serine/threonine protein kinase</fullName>
        <ecNumber evidence="1">2.7.11.1</ecNumber>
    </recommendedName>
</protein>
<dbReference type="InterPro" id="IPR050660">
    <property type="entry name" value="NEK_Ser/Thr_kinase"/>
</dbReference>
<dbReference type="EC" id="2.7.11.1" evidence="1"/>